<dbReference type="GeneID" id="107902517"/>
<dbReference type="Pfam" id="PF00560">
    <property type="entry name" value="LRR_1"/>
    <property type="match status" value="4"/>
</dbReference>
<dbReference type="FunFam" id="3.80.10.10:FF:001347">
    <property type="entry name" value="LRR receptor-like serine/threonine-protein kinase GSO2"/>
    <property type="match status" value="1"/>
</dbReference>
<evidence type="ECO:0000256" key="7">
    <source>
        <dbReference type="ARBA" id="ARBA00022737"/>
    </source>
</evidence>
<dbReference type="OrthoDB" id="120976at2759"/>
<evidence type="ECO:0000256" key="1">
    <source>
        <dbReference type="ARBA" id="ARBA00004251"/>
    </source>
</evidence>
<dbReference type="PROSITE" id="PS51450">
    <property type="entry name" value="LRR"/>
    <property type="match status" value="1"/>
</dbReference>
<dbReference type="Proteomes" id="UP000818029">
    <property type="component" value="Chromosome A05"/>
</dbReference>
<evidence type="ECO:0000256" key="13">
    <source>
        <dbReference type="SAM" id="SignalP"/>
    </source>
</evidence>
<dbReference type="FunFam" id="3.80.10.10:FF:000095">
    <property type="entry name" value="LRR receptor-like serine/threonine-protein kinase GSO1"/>
    <property type="match status" value="1"/>
</dbReference>
<evidence type="ECO:0000256" key="9">
    <source>
        <dbReference type="ARBA" id="ARBA00023136"/>
    </source>
</evidence>
<comment type="similarity">
    <text evidence="2">Belongs to the RLP family.</text>
</comment>
<keyword evidence="15" id="KW-1185">Reference proteome</keyword>
<keyword evidence="11" id="KW-0325">Glycoprotein</keyword>
<dbReference type="RefSeq" id="XP_016684173.1">
    <property type="nucleotide sequence ID" value="XM_016828684.1"/>
</dbReference>
<dbReference type="AlphaFoldDB" id="A0A1U8J6C4"/>
<comment type="subcellular location">
    <subcellularLocation>
        <location evidence="1">Cell membrane</location>
        <topology evidence="1">Single-pass type I membrane protein</topology>
    </subcellularLocation>
</comment>
<evidence type="ECO:0000256" key="5">
    <source>
        <dbReference type="ARBA" id="ARBA00022692"/>
    </source>
</evidence>
<evidence type="ECO:0000256" key="8">
    <source>
        <dbReference type="ARBA" id="ARBA00022989"/>
    </source>
</evidence>
<evidence type="ECO:0000313" key="16">
    <source>
        <dbReference type="RefSeq" id="XP_016684173.1"/>
    </source>
</evidence>
<evidence type="ECO:0000256" key="3">
    <source>
        <dbReference type="ARBA" id="ARBA00022475"/>
    </source>
</evidence>
<keyword evidence="10" id="KW-0675">Receptor</keyword>
<feature type="transmembrane region" description="Helical" evidence="12">
    <location>
        <begin position="793"/>
        <end position="813"/>
    </location>
</feature>
<gene>
    <name evidence="16" type="primary">LOC107902517</name>
</gene>
<evidence type="ECO:0000256" key="6">
    <source>
        <dbReference type="ARBA" id="ARBA00022729"/>
    </source>
</evidence>
<evidence type="ECO:0000256" key="2">
    <source>
        <dbReference type="ARBA" id="ARBA00009592"/>
    </source>
</evidence>
<dbReference type="Gene3D" id="3.80.10.10">
    <property type="entry name" value="Ribonuclease Inhibitor"/>
    <property type="match status" value="4"/>
</dbReference>
<dbReference type="InterPro" id="IPR001611">
    <property type="entry name" value="Leu-rich_rpt"/>
</dbReference>
<keyword evidence="5 12" id="KW-0812">Transmembrane</keyword>
<keyword evidence="9 12" id="KW-0472">Membrane</keyword>
<dbReference type="InterPro" id="IPR013210">
    <property type="entry name" value="LRR_N_plant-typ"/>
</dbReference>
<sequence>MSSRRLFQLLVLFLGLFLRIKFANGFNLSAREDRILCKDKERQALLALKQSLVDDHGLLSSWGIRDCCQWKGVGCNQRTKLDLRSSFSDEPLRGTINPSLLQLQHLNFLYLSDNDFGSSQFPDFNGSLSRLSSNHVGENSWLKLVNKLPLHLENLQLRSCGLHGTILSQPLNGSFASPIRVINLSRKRLSSSSALKWLTNISSNLAELNLEYNNLIQASIPGIFRNMASLQHLYLTDNQLGDGIQGFIGNICTLKTLDPSRNNLTGLFPRLPPCIESSLEIFNLDWNSLQEGFSLASSNCSKLVFLVLDGNQLTGPLPNFCNNAFMSLEELDISHNRFNGTVTESLGCLSRLKHLLASRNSMGGIISKTLFENLTELLSLDLSLNHLTLNFRSDWVAPFRLRHLSLSFCKVGPYFPKWLQAQNDLQHLDISGAGISDTIPAWLWDTSPYLYFLNLSNNQMSGILSDLLSPNTLFITEMDLSSNMSDGPLPLLPYINVLNLVKNRFTGSLDPVCKITSKYLTFLEVSGNLLSGELSECLFQLLVLNLDNNNFSGEIPTSLGSLFSLKALNLHNNSFSGEIPLSLKDCSNLNLFGPKHLQANDFNGRIPANFCRLAHMQILDQSQNSISGTIPSCLNNLTAMAQKRVYTYGGGRIFEVIDLSSNKLTGEIPNEITSLFELVAPNLSRNGLTGLIPHNINQLKQLESLDLSENHLSGRIPVTMADLTFLSYLDLSYNNLSGRIPSSTKLQTFDASAFVGNRALCGSQITVQCTEDDTNLIKPDHNKLGNGDEFRNWFYAGMGVGFWMGFWGVFTALL</sequence>
<evidence type="ECO:0000256" key="11">
    <source>
        <dbReference type="ARBA" id="ARBA00023180"/>
    </source>
</evidence>
<keyword evidence="3" id="KW-1003">Cell membrane</keyword>
<keyword evidence="6 13" id="KW-0732">Signal</keyword>
<dbReference type="SUPFAM" id="SSF52058">
    <property type="entry name" value="L domain-like"/>
    <property type="match status" value="2"/>
</dbReference>
<dbReference type="Pfam" id="PF13516">
    <property type="entry name" value="LRR_6"/>
    <property type="match status" value="1"/>
</dbReference>
<dbReference type="KEGG" id="ghi:107902517"/>
<dbReference type="InterPro" id="IPR046956">
    <property type="entry name" value="RLP23-like"/>
</dbReference>
<feature type="signal peptide" evidence="13">
    <location>
        <begin position="1"/>
        <end position="25"/>
    </location>
</feature>
<dbReference type="PaxDb" id="3635-A0A1U8J6C4"/>
<name>A0A1U8J6C4_GOSHI</name>
<reference evidence="15" key="1">
    <citation type="journal article" date="2020" name="Nat. Genet.">
        <title>Genomic diversifications of five Gossypium allopolyploid species and their impact on cotton improvement.</title>
        <authorList>
            <person name="Chen Z.J."/>
            <person name="Sreedasyam A."/>
            <person name="Ando A."/>
            <person name="Song Q."/>
            <person name="De Santiago L.M."/>
            <person name="Hulse-Kemp A.M."/>
            <person name="Ding M."/>
            <person name="Ye W."/>
            <person name="Kirkbride R.C."/>
            <person name="Jenkins J."/>
            <person name="Plott C."/>
            <person name="Lovell J."/>
            <person name="Lin Y.M."/>
            <person name="Vaughn R."/>
            <person name="Liu B."/>
            <person name="Simpson S."/>
            <person name="Scheffler B.E."/>
            <person name="Wen L."/>
            <person name="Saski C.A."/>
            <person name="Grover C.E."/>
            <person name="Hu G."/>
            <person name="Conover J.L."/>
            <person name="Carlson J.W."/>
            <person name="Shu S."/>
            <person name="Boston L.B."/>
            <person name="Williams M."/>
            <person name="Peterson D.G."/>
            <person name="McGee K."/>
            <person name="Jones D.C."/>
            <person name="Wendel J.F."/>
            <person name="Stelly D.M."/>
            <person name="Grimwood J."/>
            <person name="Schmutz J."/>
        </authorList>
    </citation>
    <scope>NUCLEOTIDE SEQUENCE [LARGE SCALE GENOMIC DNA]</scope>
    <source>
        <strain evidence="15">cv. TM-1</strain>
    </source>
</reference>
<protein>
    <submittedName>
        <fullName evidence="16">Receptor-like protein EIX2</fullName>
    </submittedName>
</protein>
<keyword evidence="7" id="KW-0677">Repeat</keyword>
<organism evidence="15 16">
    <name type="scientific">Gossypium hirsutum</name>
    <name type="common">Upland cotton</name>
    <name type="synonym">Gossypium mexicanum</name>
    <dbReference type="NCBI Taxonomy" id="3635"/>
    <lineage>
        <taxon>Eukaryota</taxon>
        <taxon>Viridiplantae</taxon>
        <taxon>Streptophyta</taxon>
        <taxon>Embryophyta</taxon>
        <taxon>Tracheophyta</taxon>
        <taxon>Spermatophyta</taxon>
        <taxon>Magnoliopsida</taxon>
        <taxon>eudicotyledons</taxon>
        <taxon>Gunneridae</taxon>
        <taxon>Pentapetalae</taxon>
        <taxon>rosids</taxon>
        <taxon>malvids</taxon>
        <taxon>Malvales</taxon>
        <taxon>Malvaceae</taxon>
        <taxon>Malvoideae</taxon>
        <taxon>Gossypium</taxon>
    </lineage>
</organism>
<dbReference type="STRING" id="3635.A0A1U8J6C4"/>
<accession>A0A1U8J6C4</accession>
<dbReference type="Pfam" id="PF13855">
    <property type="entry name" value="LRR_8"/>
    <property type="match status" value="1"/>
</dbReference>
<dbReference type="PANTHER" id="PTHR48063:SF101">
    <property type="entry name" value="LRR RECEPTOR-LIKE SERINE_THREONINE-PROTEIN KINASE FLS2"/>
    <property type="match status" value="1"/>
</dbReference>
<dbReference type="PRINTS" id="PR00019">
    <property type="entry name" value="LEURICHRPT"/>
</dbReference>
<dbReference type="Pfam" id="PF08263">
    <property type="entry name" value="LRRNT_2"/>
    <property type="match status" value="1"/>
</dbReference>
<dbReference type="GO" id="GO:0005886">
    <property type="term" value="C:plasma membrane"/>
    <property type="evidence" value="ECO:0007669"/>
    <property type="project" value="UniProtKB-SubCell"/>
</dbReference>
<dbReference type="SMR" id="A0A1U8J6C4"/>
<evidence type="ECO:0000259" key="14">
    <source>
        <dbReference type="Pfam" id="PF08263"/>
    </source>
</evidence>
<keyword evidence="4" id="KW-0433">Leucine-rich repeat</keyword>
<evidence type="ECO:0000256" key="12">
    <source>
        <dbReference type="SAM" id="Phobius"/>
    </source>
</evidence>
<evidence type="ECO:0000256" key="10">
    <source>
        <dbReference type="ARBA" id="ARBA00023170"/>
    </source>
</evidence>
<evidence type="ECO:0000256" key="4">
    <source>
        <dbReference type="ARBA" id="ARBA00022614"/>
    </source>
</evidence>
<evidence type="ECO:0000313" key="15">
    <source>
        <dbReference type="Proteomes" id="UP000818029"/>
    </source>
</evidence>
<dbReference type="InterPro" id="IPR032675">
    <property type="entry name" value="LRR_dom_sf"/>
</dbReference>
<feature type="chain" id="PRO_5010516647" evidence="13">
    <location>
        <begin position="26"/>
        <end position="814"/>
    </location>
</feature>
<proteinExistence type="inferred from homology"/>
<reference evidence="16" key="2">
    <citation type="submission" date="2025-08" db="UniProtKB">
        <authorList>
            <consortium name="RefSeq"/>
        </authorList>
    </citation>
    <scope>IDENTIFICATION</scope>
</reference>
<dbReference type="PANTHER" id="PTHR48063">
    <property type="entry name" value="LRR RECEPTOR-LIKE KINASE"/>
    <property type="match status" value="1"/>
</dbReference>
<feature type="domain" description="Leucine-rich repeat-containing N-terminal plant-type" evidence="14">
    <location>
        <begin position="39"/>
        <end position="76"/>
    </location>
</feature>
<keyword evidence="8 12" id="KW-1133">Transmembrane helix</keyword>